<feature type="region of interest" description="Disordered" evidence="1">
    <location>
        <begin position="1090"/>
        <end position="1179"/>
    </location>
</feature>
<feature type="region of interest" description="Disordered" evidence="1">
    <location>
        <begin position="627"/>
        <end position="648"/>
    </location>
</feature>
<sequence length="1193" mass="129231">MPSSLFSRPGALGTNTTSNTSTFPPGDFAFGAQRQPNKLKSISSFFHPFSQTQANTRGSSSLPDSTLSHQDHVIPYQRPRASVDSPLRHRLDGLPYSQSTASLSLRVTLSPTRNQSSPSLISGLPIPMNHQVLGEGISLTSATLQAQMGKQMPTLASAIHIQDNCEDPRPTKKASVTLTTATKSAVTGRQAGPHPLYHMNASSSSLLGSYVHIPAEEIIPVEIKEEEPRGRDRSDSIASQGTIKRRLSRRLSLENIIPKLTGSLRKRERSSSRGGDSGSERRWSITSGFGAPAPNANQDPGFSTSTMGIRTKKSHDLLSKRPLQEVKMNPMAMPAPRNWRSKFNVNKDRQSAANAAVAANAAARAELAVRQAKARSELTDEQHERRGRQLFDERTIKRVPVKNRETVGVLKREREGSGSKLILHRPSSIASSASYPDPAATPKSVPSAHTRPSPTPLPESLTATSLTATLDSPSPAPRPISTPLHRMSVSGLKVPRASASGVGVFSPAQDDMSVLDPAGSPTAIPDASPLIPALTSAGYQSFPALMSKAPGRDGQNEEVTDHELNRRQSRAELKEAFSRMKDISGMEIDSIVSSRQVSGSHQNHPEDHTMARKKAFDFEGLSQALEEASHNTRRHSTAEFGGPPSQDTFGVYPTTRSWDQPNFAPSSSTRTLYTLPRSKSKSATDLSSYVSSKNLVEHLDNTQGPGWWSSDKRLGESRRHSTFEGTDNARGRTGENEVDKDIETLERLAKSTTLPQRAKFDEDEAFGPDSITPSRRSEITSMRPRSFIDLRCSVSSLEPSKRESTTENTIQSSSDTFVPGHGPRQSLVAGSTWRQDQPSPRRTVLARQSMLSVSRNADSSTPTPARLAPHQIPLPLSEPRPNGIGPFISNRISPDIARRASFLNRSNNTAAERDSPSRSVSRQTTRTTLSGSTAPTSLPSDSDEECPHQGSETTINATDSVPAGEKIQAELEAKLSALKARYTLELDAVLGALSISKNENKALKEEISGLTKLLAEGVHERDKLRDCIMVLTSQVEDVPGSGLRRSGSVTSSLLPELAGCISPLREIADSEHISPESPYFDRSAADEFGRRPLPALPRGGGDVQFSGQGTGVGVNRALSTSRKDAPSDDKSTMGLSKGRRVTSVAVSRNVSATGSTCTGESNVLYEPEEEENMDQEGWTLKLREADERYLDDL</sequence>
<evidence type="ECO:0000313" key="3">
    <source>
        <dbReference type="Proteomes" id="UP000092666"/>
    </source>
</evidence>
<feature type="region of interest" description="Disordered" evidence="1">
    <location>
        <begin position="758"/>
        <end position="890"/>
    </location>
</feature>
<feature type="compositionally biased region" description="Low complexity" evidence="1">
    <location>
        <begin position="917"/>
        <end position="930"/>
    </location>
</feature>
<feature type="compositionally biased region" description="Basic and acidic residues" evidence="1">
    <location>
        <begin position="1121"/>
        <end position="1131"/>
    </location>
</feature>
<dbReference type="OrthoDB" id="2564796at2759"/>
<dbReference type="AlphaFoldDB" id="A0A1B9GTL9"/>
<accession>A0A1B9GTL9</accession>
<feature type="compositionally biased region" description="Polar residues" evidence="1">
    <location>
        <begin position="806"/>
        <end position="816"/>
    </location>
</feature>
<gene>
    <name evidence="2" type="ORF">I316_03880</name>
</gene>
<feature type="compositionally biased region" description="Polar residues" evidence="1">
    <location>
        <begin position="828"/>
        <end position="840"/>
    </location>
</feature>
<reference evidence="2 3" key="1">
    <citation type="submission" date="2013-07" db="EMBL/GenBank/DDBJ databases">
        <title>The Genome Sequence of Cryptococcus heveanensis BCC8398.</title>
        <authorList>
            <consortium name="The Broad Institute Genome Sequencing Platform"/>
            <person name="Cuomo C."/>
            <person name="Litvintseva A."/>
            <person name="Chen Y."/>
            <person name="Heitman J."/>
            <person name="Sun S."/>
            <person name="Springer D."/>
            <person name="Dromer F."/>
            <person name="Young S.K."/>
            <person name="Zeng Q."/>
            <person name="Gargeya S."/>
            <person name="Fitzgerald M."/>
            <person name="Abouelleil A."/>
            <person name="Alvarado L."/>
            <person name="Berlin A.M."/>
            <person name="Chapman S.B."/>
            <person name="Dewar J."/>
            <person name="Goldberg J."/>
            <person name="Griggs A."/>
            <person name="Gujja S."/>
            <person name="Hansen M."/>
            <person name="Howarth C."/>
            <person name="Imamovic A."/>
            <person name="Larimer J."/>
            <person name="McCowan C."/>
            <person name="Murphy C."/>
            <person name="Pearson M."/>
            <person name="Priest M."/>
            <person name="Roberts A."/>
            <person name="Saif S."/>
            <person name="Shea T."/>
            <person name="Sykes S."/>
            <person name="Wortman J."/>
            <person name="Nusbaum C."/>
            <person name="Birren B."/>
        </authorList>
    </citation>
    <scope>NUCLEOTIDE SEQUENCE [LARGE SCALE GENOMIC DNA]</scope>
    <source>
        <strain evidence="2 3">BCC8398</strain>
    </source>
</reference>
<feature type="region of interest" description="Disordered" evidence="1">
    <location>
        <begin position="703"/>
        <end position="736"/>
    </location>
</feature>
<feature type="compositionally biased region" description="Polar residues" evidence="1">
    <location>
        <begin position="931"/>
        <end position="940"/>
    </location>
</feature>
<proteinExistence type="predicted"/>
<feature type="compositionally biased region" description="Polar residues" evidence="1">
    <location>
        <begin position="295"/>
        <end position="308"/>
    </location>
</feature>
<feature type="compositionally biased region" description="Polar residues" evidence="1">
    <location>
        <begin position="849"/>
        <end position="863"/>
    </location>
</feature>
<feature type="compositionally biased region" description="Polar residues" evidence="1">
    <location>
        <begin position="950"/>
        <end position="959"/>
    </location>
</feature>
<keyword evidence="3" id="KW-1185">Reference proteome</keyword>
<dbReference type="EMBL" id="KV700125">
    <property type="protein sequence ID" value="OCF34366.1"/>
    <property type="molecule type" value="Genomic_DNA"/>
</dbReference>
<reference evidence="3" key="2">
    <citation type="submission" date="2013-12" db="EMBL/GenBank/DDBJ databases">
        <title>Evolution of pathogenesis and genome organization in the Tremellales.</title>
        <authorList>
            <person name="Cuomo C."/>
            <person name="Litvintseva A."/>
            <person name="Heitman J."/>
            <person name="Chen Y."/>
            <person name="Sun S."/>
            <person name="Springer D."/>
            <person name="Dromer F."/>
            <person name="Young S."/>
            <person name="Zeng Q."/>
            <person name="Chapman S."/>
            <person name="Gujja S."/>
            <person name="Saif S."/>
            <person name="Birren B."/>
        </authorList>
    </citation>
    <scope>NUCLEOTIDE SEQUENCE [LARGE SCALE GENOMIC DNA]</scope>
    <source>
        <strain evidence="3">BCC8398</strain>
    </source>
</reference>
<feature type="compositionally biased region" description="Basic and acidic residues" evidence="1">
    <location>
        <begin position="710"/>
        <end position="736"/>
    </location>
</feature>
<feature type="region of interest" description="Disordered" evidence="1">
    <location>
        <begin position="52"/>
        <end position="72"/>
    </location>
</feature>
<protein>
    <submittedName>
        <fullName evidence="2">Uncharacterized protein</fullName>
    </submittedName>
</protein>
<evidence type="ECO:0000256" key="1">
    <source>
        <dbReference type="SAM" id="MobiDB-lite"/>
    </source>
</evidence>
<feature type="compositionally biased region" description="Gly residues" evidence="1">
    <location>
        <begin position="1098"/>
        <end position="1112"/>
    </location>
</feature>
<dbReference type="Proteomes" id="UP000092666">
    <property type="component" value="Unassembled WGS sequence"/>
</dbReference>
<feature type="compositionally biased region" description="Polar residues" evidence="1">
    <location>
        <begin position="1144"/>
        <end position="1161"/>
    </location>
</feature>
<name>A0A1B9GTL9_9TREE</name>
<feature type="compositionally biased region" description="Polar residues" evidence="1">
    <location>
        <begin position="52"/>
        <end position="68"/>
    </location>
</feature>
<feature type="region of interest" description="Disordered" evidence="1">
    <location>
        <begin position="262"/>
        <end position="315"/>
    </location>
</feature>
<organism evidence="2 3">
    <name type="scientific">Kwoniella heveanensis BCC8398</name>
    <dbReference type="NCBI Taxonomy" id="1296120"/>
    <lineage>
        <taxon>Eukaryota</taxon>
        <taxon>Fungi</taxon>
        <taxon>Dikarya</taxon>
        <taxon>Basidiomycota</taxon>
        <taxon>Agaricomycotina</taxon>
        <taxon>Tremellomycetes</taxon>
        <taxon>Tremellales</taxon>
        <taxon>Cryptococcaceae</taxon>
        <taxon>Kwoniella</taxon>
    </lineage>
</organism>
<feature type="region of interest" description="Disordered" evidence="1">
    <location>
        <begin position="417"/>
        <end position="461"/>
    </location>
</feature>
<evidence type="ECO:0000313" key="2">
    <source>
        <dbReference type="EMBL" id="OCF34366.1"/>
    </source>
</evidence>
<feature type="region of interest" description="Disordered" evidence="1">
    <location>
        <begin position="903"/>
        <end position="960"/>
    </location>
</feature>
<feature type="region of interest" description="Disordered" evidence="1">
    <location>
        <begin position="1"/>
        <end position="32"/>
    </location>
</feature>